<dbReference type="InParanoid" id="A0A2K3D8Q5"/>
<keyword evidence="2" id="KW-0808">Transferase</keyword>
<feature type="compositionally biased region" description="Low complexity" evidence="6">
    <location>
        <begin position="308"/>
        <end position="321"/>
    </location>
</feature>
<feature type="compositionally biased region" description="Acidic residues" evidence="6">
    <location>
        <begin position="677"/>
        <end position="687"/>
    </location>
</feature>
<dbReference type="InterPro" id="IPR011009">
    <property type="entry name" value="Kinase-like_dom_sf"/>
</dbReference>
<evidence type="ECO:0000256" key="6">
    <source>
        <dbReference type="SAM" id="MobiDB-lite"/>
    </source>
</evidence>
<dbReference type="InterPro" id="IPR008271">
    <property type="entry name" value="Ser/Thr_kinase_AS"/>
</dbReference>
<evidence type="ECO:0000313" key="8">
    <source>
        <dbReference type="EMBL" id="PNW76914.1"/>
    </source>
</evidence>
<feature type="region of interest" description="Disordered" evidence="6">
    <location>
        <begin position="672"/>
        <end position="732"/>
    </location>
</feature>
<accession>A0A2K3D8Q5</accession>
<sequence>MGNAQGRSAAGPVSPVEAAYASAQEMLARNRGVLFEDRYTAVRLLGRGSYAEVVECVPKPPAQAPSTSPGLAAALAAAAGGGGGPAQQLPPQQSPQRYAAKIIDRGSVKREDVERELAVLLLLADHPACLALHQVFEEPPGAGGTRGPGRWVLVTELCAGGRLFDRLEAEGAFPEARAAGVLRSLLRFLAYAHEEAGGGELVDPVAWGAAAGGAAGVAWGAGGAAGAAAGGTVGAGGGGGGKPGAAARLVWTGGCGGGQERAAAATAVAAAGRQSGGGGGGGSAAGPATRYGPVAAGLAAVTHGAGQVSDSSGVGSSNSDSIRAASVPAPGLSPQSPPAPPPPAQPPAQLPLPPPLPSPPLLLPLGVVHRDLKLENLLLSAEREEMAMIKVIDMGCSTFLPFYDRAASPAAVAAHQVASGEEPAAVAAVAAAAAATAAATATAAVAGGDEGEAPRQQHSAQSGSASSLKAVMGSNAEAAVEAAAAAAVAAVSVTKAQAASSGGGQHTEARSAPAQPPKHHQHQQQHPHQHEHHQHQHQQPQQAPHGGPRRPLLTDRLGSPHYIAPEVLSGCGYDHAADVWSAGVVAFALLSGRMPFGAGRGGGGGGGGGEEAVLRRVREGTIDLSGPAWARVSPAARRVVAAMLTRDPAQRPSARQLLRQHDWFYEAAAAAGVKEEEGTEAGAEEGAEERTELRAEAGAEEEATKGTEEEATKGTAAQVEGQAGLEGGECGG</sequence>
<dbReference type="GO" id="GO:0005516">
    <property type="term" value="F:calmodulin binding"/>
    <property type="evidence" value="ECO:0000318"/>
    <property type="project" value="GO_Central"/>
</dbReference>
<keyword evidence="1" id="KW-0723">Serine/threonine-protein kinase</keyword>
<keyword evidence="5" id="KW-0067">ATP-binding</keyword>
<dbReference type="GO" id="GO:0005524">
    <property type="term" value="F:ATP binding"/>
    <property type="evidence" value="ECO:0007669"/>
    <property type="project" value="UniProtKB-KW"/>
</dbReference>
<dbReference type="RefSeq" id="XP_042919742.1">
    <property type="nucleotide sequence ID" value="XM_043067737.1"/>
</dbReference>
<feature type="region of interest" description="Disordered" evidence="6">
    <location>
        <begin position="306"/>
        <end position="355"/>
    </location>
</feature>
<dbReference type="Gene3D" id="1.10.510.10">
    <property type="entry name" value="Transferase(Phosphotransferase) domain 1"/>
    <property type="match status" value="3"/>
</dbReference>
<dbReference type="GeneID" id="66055355"/>
<feature type="region of interest" description="Disordered" evidence="6">
    <location>
        <begin position="499"/>
        <end position="557"/>
    </location>
</feature>
<dbReference type="PROSITE" id="PS50011">
    <property type="entry name" value="PROTEIN_KINASE_DOM"/>
    <property type="match status" value="1"/>
</dbReference>
<proteinExistence type="predicted"/>
<evidence type="ECO:0000256" key="4">
    <source>
        <dbReference type="ARBA" id="ARBA00022777"/>
    </source>
</evidence>
<dbReference type="SUPFAM" id="SSF56112">
    <property type="entry name" value="Protein kinase-like (PK-like)"/>
    <property type="match status" value="2"/>
</dbReference>
<feature type="compositionally biased region" description="Low complexity" evidence="6">
    <location>
        <begin position="456"/>
        <end position="466"/>
    </location>
</feature>
<feature type="domain" description="Protein kinase" evidence="7">
    <location>
        <begin position="39"/>
        <end position="664"/>
    </location>
</feature>
<keyword evidence="9" id="KW-1185">Reference proteome</keyword>
<dbReference type="Gramene" id="PNW76914">
    <property type="protein sequence ID" value="PNW76914"/>
    <property type="gene ID" value="CHLRE_11g481104v5"/>
</dbReference>
<keyword evidence="3" id="KW-0547">Nucleotide-binding</keyword>
<dbReference type="Proteomes" id="UP000006906">
    <property type="component" value="Chromosome 11"/>
</dbReference>
<dbReference type="EMBL" id="CM008972">
    <property type="protein sequence ID" value="PNW76914.1"/>
    <property type="molecule type" value="Genomic_DNA"/>
</dbReference>
<name>A0A2K3D8Q5_CHLRE</name>
<feature type="compositionally biased region" description="Low complexity" evidence="6">
    <location>
        <begin position="713"/>
        <end position="723"/>
    </location>
</feature>
<feature type="region of interest" description="Disordered" evidence="6">
    <location>
        <begin position="446"/>
        <end position="466"/>
    </location>
</feature>
<dbReference type="Pfam" id="PF00069">
    <property type="entry name" value="Pkinase"/>
    <property type="match status" value="2"/>
</dbReference>
<dbReference type="PROSITE" id="PS00108">
    <property type="entry name" value="PROTEIN_KINASE_ST"/>
    <property type="match status" value="1"/>
</dbReference>
<evidence type="ECO:0000259" key="7">
    <source>
        <dbReference type="PROSITE" id="PS50011"/>
    </source>
</evidence>
<dbReference type="GO" id="GO:0005737">
    <property type="term" value="C:cytoplasm"/>
    <property type="evidence" value="ECO:0000318"/>
    <property type="project" value="GO_Central"/>
</dbReference>
<gene>
    <name evidence="8" type="ORF">CHLRE_11g481104v5</name>
</gene>
<evidence type="ECO:0000256" key="2">
    <source>
        <dbReference type="ARBA" id="ARBA00022679"/>
    </source>
</evidence>
<evidence type="ECO:0000313" key="9">
    <source>
        <dbReference type="Proteomes" id="UP000006906"/>
    </source>
</evidence>
<reference evidence="8 9" key="1">
    <citation type="journal article" date="2007" name="Science">
        <title>The Chlamydomonas genome reveals the evolution of key animal and plant functions.</title>
        <authorList>
            <person name="Merchant S.S."/>
            <person name="Prochnik S.E."/>
            <person name="Vallon O."/>
            <person name="Harris E.H."/>
            <person name="Karpowicz S.J."/>
            <person name="Witman G.B."/>
            <person name="Terry A."/>
            <person name="Salamov A."/>
            <person name="Fritz-Laylin L.K."/>
            <person name="Marechal-Drouard L."/>
            <person name="Marshall W.F."/>
            <person name="Qu L.H."/>
            <person name="Nelson D.R."/>
            <person name="Sanderfoot A.A."/>
            <person name="Spalding M.H."/>
            <person name="Kapitonov V.V."/>
            <person name="Ren Q."/>
            <person name="Ferris P."/>
            <person name="Lindquist E."/>
            <person name="Shapiro H."/>
            <person name="Lucas S.M."/>
            <person name="Grimwood J."/>
            <person name="Schmutz J."/>
            <person name="Cardol P."/>
            <person name="Cerutti H."/>
            <person name="Chanfreau G."/>
            <person name="Chen C.L."/>
            <person name="Cognat V."/>
            <person name="Croft M.T."/>
            <person name="Dent R."/>
            <person name="Dutcher S."/>
            <person name="Fernandez E."/>
            <person name="Fukuzawa H."/>
            <person name="Gonzalez-Ballester D."/>
            <person name="Gonzalez-Halphen D."/>
            <person name="Hallmann A."/>
            <person name="Hanikenne M."/>
            <person name="Hippler M."/>
            <person name="Inwood W."/>
            <person name="Jabbari K."/>
            <person name="Kalanon M."/>
            <person name="Kuras R."/>
            <person name="Lefebvre P.A."/>
            <person name="Lemaire S.D."/>
            <person name="Lobanov A.V."/>
            <person name="Lohr M."/>
            <person name="Manuell A."/>
            <person name="Meier I."/>
            <person name="Mets L."/>
            <person name="Mittag M."/>
            <person name="Mittelmeier T."/>
            <person name="Moroney J.V."/>
            <person name="Moseley J."/>
            <person name="Napoli C."/>
            <person name="Nedelcu A.M."/>
            <person name="Niyogi K."/>
            <person name="Novoselov S.V."/>
            <person name="Paulsen I.T."/>
            <person name="Pazour G."/>
            <person name="Purton S."/>
            <person name="Ral J.P."/>
            <person name="Riano-Pachon D.M."/>
            <person name="Riekhof W."/>
            <person name="Rymarquis L."/>
            <person name="Schroda M."/>
            <person name="Stern D."/>
            <person name="Umen J."/>
            <person name="Willows R."/>
            <person name="Wilson N."/>
            <person name="Zimmer S.L."/>
            <person name="Allmer J."/>
            <person name="Balk J."/>
            <person name="Bisova K."/>
            <person name="Chen C.J."/>
            <person name="Elias M."/>
            <person name="Gendler K."/>
            <person name="Hauser C."/>
            <person name="Lamb M.R."/>
            <person name="Ledford H."/>
            <person name="Long J.C."/>
            <person name="Minagawa J."/>
            <person name="Page M.D."/>
            <person name="Pan J."/>
            <person name="Pootakham W."/>
            <person name="Roje S."/>
            <person name="Rose A."/>
            <person name="Stahlberg E."/>
            <person name="Terauchi A.M."/>
            <person name="Yang P."/>
            <person name="Ball S."/>
            <person name="Bowler C."/>
            <person name="Dieckmann C.L."/>
            <person name="Gladyshev V.N."/>
            <person name="Green P."/>
            <person name="Jorgensen R."/>
            <person name="Mayfield S."/>
            <person name="Mueller-Roeber B."/>
            <person name="Rajamani S."/>
            <person name="Sayre R.T."/>
            <person name="Brokstein P."/>
            <person name="Dubchak I."/>
            <person name="Goodstein D."/>
            <person name="Hornick L."/>
            <person name="Huang Y.W."/>
            <person name="Jhaveri J."/>
            <person name="Luo Y."/>
            <person name="Martinez D."/>
            <person name="Ngau W.C."/>
            <person name="Otillar B."/>
            <person name="Poliakov A."/>
            <person name="Porter A."/>
            <person name="Szajkowski L."/>
            <person name="Werner G."/>
            <person name="Zhou K."/>
            <person name="Grigoriev I.V."/>
            <person name="Rokhsar D.S."/>
            <person name="Grossman A.R."/>
        </authorList>
    </citation>
    <scope>NUCLEOTIDE SEQUENCE [LARGE SCALE GENOMIC DNA]</scope>
    <source>
        <strain evidence="9">CC-503</strain>
    </source>
</reference>
<protein>
    <recommendedName>
        <fullName evidence="7">Protein kinase domain-containing protein</fullName>
    </recommendedName>
</protein>
<dbReference type="GO" id="GO:0035556">
    <property type="term" value="P:intracellular signal transduction"/>
    <property type="evidence" value="ECO:0000318"/>
    <property type="project" value="GO_Central"/>
</dbReference>
<dbReference type="GO" id="GO:0009931">
    <property type="term" value="F:calcium-dependent protein serine/threonine kinase activity"/>
    <property type="evidence" value="ECO:0000318"/>
    <property type="project" value="GO_Central"/>
</dbReference>
<feature type="compositionally biased region" description="Basic and acidic residues" evidence="6">
    <location>
        <begin position="688"/>
        <end position="712"/>
    </location>
</feature>
<dbReference type="Gene3D" id="3.30.200.20">
    <property type="entry name" value="Phosphorylase Kinase, domain 1"/>
    <property type="match status" value="1"/>
</dbReference>
<dbReference type="PANTHER" id="PTHR24349">
    <property type="entry name" value="SERINE/THREONINE-PROTEIN KINASE"/>
    <property type="match status" value="1"/>
</dbReference>
<feature type="compositionally biased region" description="Pro residues" evidence="6">
    <location>
        <begin position="335"/>
        <end position="355"/>
    </location>
</feature>
<keyword evidence="4" id="KW-0418">Kinase</keyword>
<dbReference type="AlphaFoldDB" id="A0A2K3D8Q5"/>
<dbReference type="GO" id="GO:0005634">
    <property type="term" value="C:nucleus"/>
    <property type="evidence" value="ECO:0000318"/>
    <property type="project" value="GO_Central"/>
</dbReference>
<evidence type="ECO:0000256" key="5">
    <source>
        <dbReference type="ARBA" id="ARBA00022840"/>
    </source>
</evidence>
<dbReference type="OrthoDB" id="549942at2759"/>
<dbReference type="GO" id="GO:0004683">
    <property type="term" value="F:calcium/calmodulin-dependent protein kinase activity"/>
    <property type="evidence" value="ECO:0000318"/>
    <property type="project" value="GO_Central"/>
</dbReference>
<organism evidence="8 9">
    <name type="scientific">Chlamydomonas reinhardtii</name>
    <name type="common">Chlamydomonas smithii</name>
    <dbReference type="NCBI Taxonomy" id="3055"/>
    <lineage>
        <taxon>Eukaryota</taxon>
        <taxon>Viridiplantae</taxon>
        <taxon>Chlorophyta</taxon>
        <taxon>core chlorophytes</taxon>
        <taxon>Chlorophyceae</taxon>
        <taxon>CS clade</taxon>
        <taxon>Chlamydomonadales</taxon>
        <taxon>Chlamydomonadaceae</taxon>
        <taxon>Chlamydomonas</taxon>
    </lineage>
</organism>
<dbReference type="KEGG" id="cre:CHLRE_11g481104v5"/>
<dbReference type="SMART" id="SM00220">
    <property type="entry name" value="S_TKc"/>
    <property type="match status" value="1"/>
</dbReference>
<dbReference type="InterPro" id="IPR050205">
    <property type="entry name" value="CDPK_Ser/Thr_kinases"/>
</dbReference>
<feature type="compositionally biased region" description="Basic residues" evidence="6">
    <location>
        <begin position="517"/>
        <end position="536"/>
    </location>
</feature>
<dbReference type="InterPro" id="IPR000719">
    <property type="entry name" value="Prot_kinase_dom"/>
</dbReference>
<evidence type="ECO:0000256" key="1">
    <source>
        <dbReference type="ARBA" id="ARBA00022527"/>
    </source>
</evidence>
<evidence type="ECO:0000256" key="3">
    <source>
        <dbReference type="ARBA" id="ARBA00022741"/>
    </source>
</evidence>